<evidence type="ECO:0000313" key="13">
    <source>
        <dbReference type="Proteomes" id="UP000289340"/>
    </source>
</evidence>
<reference evidence="12 13" key="1">
    <citation type="submission" date="2018-09" db="EMBL/GenBank/DDBJ databases">
        <title>A high-quality reference genome of wild soybean provides a powerful tool to mine soybean genomes.</title>
        <authorList>
            <person name="Xie M."/>
            <person name="Chung C.Y.L."/>
            <person name="Li M.-W."/>
            <person name="Wong F.-L."/>
            <person name="Chan T.-F."/>
            <person name="Lam H.-M."/>
        </authorList>
    </citation>
    <scope>NUCLEOTIDE SEQUENCE [LARGE SCALE GENOMIC DNA]</scope>
    <source>
        <strain evidence="13">cv. W05</strain>
        <tissue evidence="12">Hypocotyl of etiolated seedlings</tissue>
    </source>
</reference>
<dbReference type="AlphaFoldDB" id="A0A445EZP7"/>
<gene>
    <name evidence="12" type="ORF">D0Y65_052856</name>
</gene>
<dbReference type="GO" id="GO:0031501">
    <property type="term" value="C:mannosyltransferase complex"/>
    <property type="evidence" value="ECO:0007669"/>
    <property type="project" value="TreeGrafter"/>
</dbReference>
<comment type="subcellular location">
    <subcellularLocation>
        <location evidence="1 11">Endoplasmic reticulum membrane</location>
        <topology evidence="1 11">Multi-pass membrane protein</topology>
    </subcellularLocation>
</comment>
<feature type="transmembrane region" description="Helical" evidence="11">
    <location>
        <begin position="213"/>
        <end position="233"/>
    </location>
</feature>
<dbReference type="GO" id="GO:0004376">
    <property type="term" value="F:GPI mannosyltransferase activity"/>
    <property type="evidence" value="ECO:0007669"/>
    <property type="project" value="InterPro"/>
</dbReference>
<dbReference type="PANTHER" id="PTHR12468:SF2">
    <property type="entry name" value="GPI MANNOSYLTRANSFERASE 2"/>
    <property type="match status" value="1"/>
</dbReference>
<dbReference type="UniPathway" id="UPA00196"/>
<dbReference type="EC" id="2.4.1.-" evidence="11"/>
<keyword evidence="7 11" id="KW-0812">Transmembrane</keyword>
<comment type="caution">
    <text evidence="12">The sequence shown here is derived from an EMBL/GenBank/DDBJ whole genome shotgun (WGS) entry which is preliminary data.</text>
</comment>
<evidence type="ECO:0000313" key="12">
    <source>
        <dbReference type="EMBL" id="RZB42041.1"/>
    </source>
</evidence>
<dbReference type="Pfam" id="PF04188">
    <property type="entry name" value="Mannosyl_trans2"/>
    <property type="match status" value="1"/>
</dbReference>
<keyword evidence="5 11" id="KW-0328">Glycosyltransferase</keyword>
<evidence type="ECO:0000256" key="1">
    <source>
        <dbReference type="ARBA" id="ARBA00004477"/>
    </source>
</evidence>
<dbReference type="EMBL" id="QZWG01000020">
    <property type="protein sequence ID" value="RZB42041.1"/>
    <property type="molecule type" value="Genomic_DNA"/>
</dbReference>
<keyword evidence="9 11" id="KW-1133">Transmembrane helix</keyword>
<comment type="similarity">
    <text evidence="3 11">Belongs to the PIGV family.</text>
</comment>
<dbReference type="PANTHER" id="PTHR12468">
    <property type="entry name" value="GPI MANNOSYLTRANSFERASE 2"/>
    <property type="match status" value="1"/>
</dbReference>
<comment type="pathway">
    <text evidence="2 11">Glycolipid biosynthesis; glycosylphosphatidylinositol-anchor biosynthesis.</text>
</comment>
<dbReference type="GO" id="GO:0000009">
    <property type="term" value="F:alpha-1,6-mannosyltransferase activity"/>
    <property type="evidence" value="ECO:0007669"/>
    <property type="project" value="InterPro"/>
</dbReference>
<keyword evidence="8 11" id="KW-0256">Endoplasmic reticulum</keyword>
<accession>A0A445EZP7</accession>
<evidence type="ECO:0000256" key="7">
    <source>
        <dbReference type="ARBA" id="ARBA00022692"/>
    </source>
</evidence>
<comment type="function">
    <text evidence="11">Mannosyltransferase involved in glycosylphosphatidylinositol-anchor biosynthesis.</text>
</comment>
<dbReference type="Proteomes" id="UP000289340">
    <property type="component" value="Chromosome 20"/>
</dbReference>
<comment type="caution">
    <text evidence="11">Lacks conserved residue(s) required for the propagation of feature annotation.</text>
</comment>
<evidence type="ECO:0000256" key="3">
    <source>
        <dbReference type="ARBA" id="ARBA00008698"/>
    </source>
</evidence>
<keyword evidence="4 11" id="KW-0337">GPI-anchor biosynthesis</keyword>
<dbReference type="InterPro" id="IPR007315">
    <property type="entry name" value="PIG-V/Gpi18"/>
</dbReference>
<feature type="transmembrane region" description="Helical" evidence="11">
    <location>
        <begin position="245"/>
        <end position="265"/>
    </location>
</feature>
<evidence type="ECO:0000256" key="6">
    <source>
        <dbReference type="ARBA" id="ARBA00022679"/>
    </source>
</evidence>
<dbReference type="GO" id="GO:0005789">
    <property type="term" value="C:endoplasmic reticulum membrane"/>
    <property type="evidence" value="ECO:0007669"/>
    <property type="project" value="UniProtKB-SubCell"/>
</dbReference>
<feature type="transmembrane region" description="Helical" evidence="11">
    <location>
        <begin position="277"/>
        <end position="298"/>
    </location>
</feature>
<proteinExistence type="inferred from homology"/>
<name>A0A445EZP7_GLYSO</name>
<evidence type="ECO:0000256" key="4">
    <source>
        <dbReference type="ARBA" id="ARBA00022502"/>
    </source>
</evidence>
<evidence type="ECO:0000256" key="8">
    <source>
        <dbReference type="ARBA" id="ARBA00022824"/>
    </source>
</evidence>
<evidence type="ECO:0000256" key="10">
    <source>
        <dbReference type="ARBA" id="ARBA00023136"/>
    </source>
</evidence>
<protein>
    <recommendedName>
        <fullName evidence="11">GPI mannosyltransferase 2</fullName>
        <ecNumber evidence="11">2.4.1.-</ecNumber>
    </recommendedName>
</protein>
<keyword evidence="6 11" id="KW-0808">Transferase</keyword>
<evidence type="ECO:0000256" key="9">
    <source>
        <dbReference type="ARBA" id="ARBA00022989"/>
    </source>
</evidence>
<keyword evidence="13" id="KW-1185">Reference proteome</keyword>
<keyword evidence="10 11" id="KW-0472">Membrane</keyword>
<organism evidence="12 13">
    <name type="scientific">Glycine soja</name>
    <name type="common">Wild soybean</name>
    <dbReference type="NCBI Taxonomy" id="3848"/>
    <lineage>
        <taxon>Eukaryota</taxon>
        <taxon>Viridiplantae</taxon>
        <taxon>Streptophyta</taxon>
        <taxon>Embryophyta</taxon>
        <taxon>Tracheophyta</taxon>
        <taxon>Spermatophyta</taxon>
        <taxon>Magnoliopsida</taxon>
        <taxon>eudicotyledons</taxon>
        <taxon>Gunneridae</taxon>
        <taxon>Pentapetalae</taxon>
        <taxon>rosids</taxon>
        <taxon>fabids</taxon>
        <taxon>Fabales</taxon>
        <taxon>Fabaceae</taxon>
        <taxon>Papilionoideae</taxon>
        <taxon>50 kb inversion clade</taxon>
        <taxon>NPAAA clade</taxon>
        <taxon>indigoferoid/millettioid clade</taxon>
        <taxon>Phaseoleae</taxon>
        <taxon>Glycine</taxon>
        <taxon>Glycine subgen. Soja</taxon>
    </lineage>
</organism>
<evidence type="ECO:0000256" key="5">
    <source>
        <dbReference type="ARBA" id="ARBA00022676"/>
    </source>
</evidence>
<feature type="transmembrane region" description="Helical" evidence="11">
    <location>
        <begin position="37"/>
        <end position="59"/>
    </location>
</feature>
<dbReference type="GO" id="GO:0006506">
    <property type="term" value="P:GPI anchor biosynthetic process"/>
    <property type="evidence" value="ECO:0007669"/>
    <property type="project" value="UniProtKB-UniPathway"/>
</dbReference>
<evidence type="ECO:0000256" key="2">
    <source>
        <dbReference type="ARBA" id="ARBA00004687"/>
    </source>
</evidence>
<evidence type="ECO:0000256" key="11">
    <source>
        <dbReference type="RuleBase" id="RU363112"/>
    </source>
</evidence>
<sequence>MFLCDLVFGFCDGRYSESLHAFLCFGGMYHFVSGGNLALQIVIVGALRTAFIFAPFVAFQTYGYYNMCVERSPDEIRPWCKARIPLLHNYIQIYATYYDGCRFLEIFSAETVAKLSTCISNTVSGTSLRVVHYAKSRPQNFFSLGFLTPMEEESRGVVFLSDELSRLYNKALYLVIATITLLTPAPEHSNLRRRKNVSKGDIANVPMESEPAAIWPGYLSASVLPFVLHLGFMVSTRFLSASPPLYWFASYIMANLYWFASYIMANPAKYFRWGYVIWAYSMAYIFLGSLLFSNFYPFTYREER</sequence>